<dbReference type="RefSeq" id="WP_089958305.1">
    <property type="nucleotide sequence ID" value="NZ_FNAV01000005.1"/>
</dbReference>
<dbReference type="PANTHER" id="PTHR30055:SF234">
    <property type="entry name" value="HTH-TYPE TRANSCRIPTIONAL REGULATOR BETI"/>
    <property type="match status" value="1"/>
</dbReference>
<accession>A0A1G7ECD7</accession>
<evidence type="ECO:0000313" key="8">
    <source>
        <dbReference type="Proteomes" id="UP000198994"/>
    </source>
</evidence>
<evidence type="ECO:0000256" key="4">
    <source>
        <dbReference type="PROSITE-ProRule" id="PRU00335"/>
    </source>
</evidence>
<dbReference type="Proteomes" id="UP000198994">
    <property type="component" value="Unassembled WGS sequence"/>
</dbReference>
<feature type="region of interest" description="Disordered" evidence="5">
    <location>
        <begin position="1"/>
        <end position="20"/>
    </location>
</feature>
<dbReference type="EMBL" id="FNAV01000005">
    <property type="protein sequence ID" value="SDE61331.1"/>
    <property type="molecule type" value="Genomic_DNA"/>
</dbReference>
<dbReference type="GO" id="GO:0003700">
    <property type="term" value="F:DNA-binding transcription factor activity"/>
    <property type="evidence" value="ECO:0007669"/>
    <property type="project" value="TreeGrafter"/>
</dbReference>
<dbReference type="OrthoDB" id="7835708at2"/>
<feature type="DNA-binding region" description="H-T-H motif" evidence="4">
    <location>
        <begin position="44"/>
        <end position="63"/>
    </location>
</feature>
<reference evidence="8" key="1">
    <citation type="submission" date="2016-10" db="EMBL/GenBank/DDBJ databases">
        <authorList>
            <person name="Varghese N."/>
            <person name="Submissions S."/>
        </authorList>
    </citation>
    <scope>NUCLEOTIDE SEQUENCE [LARGE SCALE GENOMIC DNA]</scope>
    <source>
        <strain evidence="8">DSM 10146</strain>
    </source>
</reference>
<sequence>MTPKPSFPRRDRRSLKEKRSAATRERLLEAARRLFAQYGYDDVSVTEIAKEAGVTHAMINAYFHSKAGLLYELISETYEQHIARMEAAVDLPGTTAERMRHLITIVAESDLADPKILAIIRSYSWQWPEETEAANKDQLGRALAPIEQVLRDDPGLQGIDDAQMADVLDSIFAIYTMGLRPALYAGASADECVDAILRRIMVLLDGAQQSLAREVSPQAAYPGRNGTAQAS</sequence>
<dbReference type="InterPro" id="IPR001647">
    <property type="entry name" value="HTH_TetR"/>
</dbReference>
<dbReference type="Pfam" id="PF00440">
    <property type="entry name" value="TetR_N"/>
    <property type="match status" value="1"/>
</dbReference>
<evidence type="ECO:0000256" key="5">
    <source>
        <dbReference type="SAM" id="MobiDB-lite"/>
    </source>
</evidence>
<protein>
    <submittedName>
        <fullName evidence="7">Transcriptional regulator, TetR family</fullName>
    </submittedName>
</protein>
<dbReference type="STRING" id="282683.SAMN04488105_105274"/>
<evidence type="ECO:0000256" key="3">
    <source>
        <dbReference type="ARBA" id="ARBA00023163"/>
    </source>
</evidence>
<evidence type="ECO:0000313" key="7">
    <source>
        <dbReference type="EMBL" id="SDE61331.1"/>
    </source>
</evidence>
<keyword evidence="1" id="KW-0805">Transcription regulation</keyword>
<dbReference type="InterPro" id="IPR050109">
    <property type="entry name" value="HTH-type_TetR-like_transc_reg"/>
</dbReference>
<feature type="domain" description="HTH tetR-type" evidence="6">
    <location>
        <begin position="21"/>
        <end position="81"/>
    </location>
</feature>
<dbReference type="PROSITE" id="PS50977">
    <property type="entry name" value="HTH_TETR_2"/>
    <property type="match status" value="1"/>
</dbReference>
<keyword evidence="8" id="KW-1185">Reference proteome</keyword>
<dbReference type="PRINTS" id="PR00455">
    <property type="entry name" value="HTHTETR"/>
</dbReference>
<proteinExistence type="predicted"/>
<dbReference type="GO" id="GO:0000976">
    <property type="term" value="F:transcription cis-regulatory region binding"/>
    <property type="evidence" value="ECO:0007669"/>
    <property type="project" value="TreeGrafter"/>
</dbReference>
<organism evidence="7 8">
    <name type="scientific">Salipiger thiooxidans</name>
    <dbReference type="NCBI Taxonomy" id="282683"/>
    <lineage>
        <taxon>Bacteria</taxon>
        <taxon>Pseudomonadati</taxon>
        <taxon>Pseudomonadota</taxon>
        <taxon>Alphaproteobacteria</taxon>
        <taxon>Rhodobacterales</taxon>
        <taxon>Roseobacteraceae</taxon>
        <taxon>Salipiger</taxon>
    </lineage>
</organism>
<evidence type="ECO:0000259" key="6">
    <source>
        <dbReference type="PROSITE" id="PS50977"/>
    </source>
</evidence>
<dbReference type="AlphaFoldDB" id="A0A1G7ECD7"/>
<keyword evidence="2 4" id="KW-0238">DNA-binding</keyword>
<evidence type="ECO:0000256" key="1">
    <source>
        <dbReference type="ARBA" id="ARBA00023015"/>
    </source>
</evidence>
<dbReference type="PROSITE" id="PS01081">
    <property type="entry name" value="HTH_TETR_1"/>
    <property type="match status" value="1"/>
</dbReference>
<dbReference type="InterPro" id="IPR009057">
    <property type="entry name" value="Homeodomain-like_sf"/>
</dbReference>
<dbReference type="Gene3D" id="1.10.10.60">
    <property type="entry name" value="Homeodomain-like"/>
    <property type="match status" value="1"/>
</dbReference>
<keyword evidence="3" id="KW-0804">Transcription</keyword>
<dbReference type="PANTHER" id="PTHR30055">
    <property type="entry name" value="HTH-TYPE TRANSCRIPTIONAL REGULATOR RUTR"/>
    <property type="match status" value="1"/>
</dbReference>
<dbReference type="SUPFAM" id="SSF46689">
    <property type="entry name" value="Homeodomain-like"/>
    <property type="match status" value="1"/>
</dbReference>
<dbReference type="InterPro" id="IPR023772">
    <property type="entry name" value="DNA-bd_HTH_TetR-type_CS"/>
</dbReference>
<gene>
    <name evidence="7" type="ORF">SAMN04488105_105274</name>
</gene>
<evidence type="ECO:0000256" key="2">
    <source>
        <dbReference type="ARBA" id="ARBA00023125"/>
    </source>
</evidence>
<dbReference type="Gene3D" id="1.10.357.10">
    <property type="entry name" value="Tetracycline Repressor, domain 2"/>
    <property type="match status" value="1"/>
</dbReference>
<name>A0A1G7ECD7_9RHOB</name>